<evidence type="ECO:0000313" key="8">
    <source>
        <dbReference type="Proteomes" id="UP000789595"/>
    </source>
</evidence>
<comment type="subcellular location">
    <subcellularLocation>
        <location evidence="1">Membrane</location>
        <topology evidence="1">Multi-pass membrane protein</topology>
    </subcellularLocation>
</comment>
<evidence type="ECO:0008006" key="9">
    <source>
        <dbReference type="Google" id="ProtNLM"/>
    </source>
</evidence>
<evidence type="ECO:0000256" key="3">
    <source>
        <dbReference type="ARBA" id="ARBA00022989"/>
    </source>
</evidence>
<gene>
    <name evidence="7" type="ORF">PECAL_5P15530</name>
</gene>
<dbReference type="AlphaFoldDB" id="A0A8J2SV90"/>
<feature type="transmembrane region" description="Helical" evidence="6">
    <location>
        <begin position="155"/>
        <end position="177"/>
    </location>
</feature>
<dbReference type="EMBL" id="CAKKNE010000005">
    <property type="protein sequence ID" value="CAH0376971.1"/>
    <property type="molecule type" value="Genomic_DNA"/>
</dbReference>
<evidence type="ECO:0000256" key="6">
    <source>
        <dbReference type="SAM" id="Phobius"/>
    </source>
</evidence>
<dbReference type="GO" id="GO:0016020">
    <property type="term" value="C:membrane"/>
    <property type="evidence" value="ECO:0007669"/>
    <property type="project" value="UniProtKB-SubCell"/>
</dbReference>
<evidence type="ECO:0000256" key="4">
    <source>
        <dbReference type="ARBA" id="ARBA00023136"/>
    </source>
</evidence>
<dbReference type="InterPro" id="IPR004254">
    <property type="entry name" value="AdipoR/HlyIII-related"/>
</dbReference>
<feature type="transmembrane region" description="Helical" evidence="6">
    <location>
        <begin position="294"/>
        <end position="316"/>
    </location>
</feature>
<dbReference type="Proteomes" id="UP000789595">
    <property type="component" value="Unassembled WGS sequence"/>
</dbReference>
<keyword evidence="3 6" id="KW-1133">Transmembrane helix</keyword>
<feature type="transmembrane region" description="Helical" evidence="6">
    <location>
        <begin position="239"/>
        <end position="258"/>
    </location>
</feature>
<keyword evidence="4 6" id="KW-0472">Membrane</keyword>
<keyword evidence="8" id="KW-1185">Reference proteome</keyword>
<protein>
    <recommendedName>
        <fullName evidence="9">Hemolysin III</fullName>
    </recommendedName>
</protein>
<feature type="transmembrane region" description="Helical" evidence="6">
    <location>
        <begin position="270"/>
        <end position="288"/>
    </location>
</feature>
<dbReference type="Pfam" id="PF03006">
    <property type="entry name" value="HlyIII"/>
    <property type="match status" value="1"/>
</dbReference>
<reference evidence="7" key="1">
    <citation type="submission" date="2021-11" db="EMBL/GenBank/DDBJ databases">
        <authorList>
            <consortium name="Genoscope - CEA"/>
            <person name="William W."/>
        </authorList>
    </citation>
    <scope>NUCLEOTIDE SEQUENCE</scope>
</reference>
<proteinExistence type="predicted"/>
<organism evidence="7 8">
    <name type="scientific">Pelagomonas calceolata</name>
    <dbReference type="NCBI Taxonomy" id="35677"/>
    <lineage>
        <taxon>Eukaryota</taxon>
        <taxon>Sar</taxon>
        <taxon>Stramenopiles</taxon>
        <taxon>Ochrophyta</taxon>
        <taxon>Pelagophyceae</taxon>
        <taxon>Pelagomonadales</taxon>
        <taxon>Pelagomonadaceae</taxon>
        <taxon>Pelagomonas</taxon>
    </lineage>
</organism>
<name>A0A8J2SV90_9STRA</name>
<keyword evidence="2 6" id="KW-0812">Transmembrane</keyword>
<evidence type="ECO:0000256" key="2">
    <source>
        <dbReference type="ARBA" id="ARBA00022692"/>
    </source>
</evidence>
<feature type="transmembrane region" description="Helical" evidence="6">
    <location>
        <begin position="212"/>
        <end position="233"/>
    </location>
</feature>
<evidence type="ECO:0000313" key="7">
    <source>
        <dbReference type="EMBL" id="CAH0376971.1"/>
    </source>
</evidence>
<evidence type="ECO:0000256" key="1">
    <source>
        <dbReference type="ARBA" id="ARBA00004141"/>
    </source>
</evidence>
<feature type="transmembrane region" description="Helical" evidence="6">
    <location>
        <begin position="121"/>
        <end position="143"/>
    </location>
</feature>
<evidence type="ECO:0000256" key="5">
    <source>
        <dbReference type="SAM" id="MobiDB-lite"/>
    </source>
</evidence>
<accession>A0A8J2SV90</accession>
<sequence>MTTPRHRHRGASYVASASDGIIKTSHKVYASSSDDDSPAGFLQSAYNSPPASPRCAPRRQVTYSVTESEEDVSESPDAFVVELTRSENFWTQRVRWYPDNCFGPYRAERLGYSRRELCADAVVHLVGIVAFSAGAGALLHACCVHEPPVETTVSLLLYVCSLLTMLGCSFVFNGAAWSRRHLWALQLADHLGIHSLITGTATALLVHADSSYALLAVWILALSSVLIKALRWSWDVLELHIPVFLLQGCVVVLGCVASDVALSPWALRRVVAGGLCYACGLIPWAASWKEFHNAAWHAFVLLGSACMFQTIFYEVVPRV</sequence>
<feature type="region of interest" description="Disordered" evidence="5">
    <location>
        <begin position="28"/>
        <end position="57"/>
    </location>
</feature>
<comment type="caution">
    <text evidence="7">The sequence shown here is derived from an EMBL/GenBank/DDBJ whole genome shotgun (WGS) entry which is preliminary data.</text>
</comment>